<comment type="catalytic activity">
    <reaction evidence="6">
        <text>uridine + phosphate = alpha-D-ribose 1-phosphate + uracil</text>
        <dbReference type="Rhea" id="RHEA:24388"/>
        <dbReference type="ChEBI" id="CHEBI:16704"/>
        <dbReference type="ChEBI" id="CHEBI:17568"/>
        <dbReference type="ChEBI" id="CHEBI:43474"/>
        <dbReference type="ChEBI" id="CHEBI:57720"/>
        <dbReference type="EC" id="2.4.2.3"/>
    </reaction>
</comment>
<dbReference type="GO" id="GO:0006152">
    <property type="term" value="P:purine nucleoside catabolic process"/>
    <property type="evidence" value="ECO:0007669"/>
    <property type="project" value="TreeGrafter"/>
</dbReference>
<gene>
    <name evidence="8" type="ORF">BBOH_0263</name>
</gene>
<feature type="domain" description="Nucleoside phosphorylase" evidence="7">
    <location>
        <begin position="16"/>
        <end position="220"/>
    </location>
</feature>
<sequence length="234" mass="25199">MSTHIDARRGDVAQTVLLPGDPLRAKYIAENFLEDPKLYNTVRNAFGYTGTYKGHPVSVQGTGMGIPSISIYGTELIKDFGVQNLIRVGTCGGMGKDVKLRDVLIAQSASTDSSIIHNTFGGGVYYAPTADFGLLEKAYHAALDNDIPVQVGNIISEDRFYDDEMDTQKLIDYGILGAEMEAAALYLLAAKYHVKALAVLTVSDMITTGESTTAAERETSFNDMITVSLEAAAN</sequence>
<dbReference type="PROSITE" id="PS01232">
    <property type="entry name" value="PNP_UDP_1"/>
    <property type="match status" value="1"/>
</dbReference>
<dbReference type="PANTHER" id="PTHR43691">
    <property type="entry name" value="URIDINE PHOSPHORYLASE"/>
    <property type="match status" value="1"/>
</dbReference>
<dbReference type="AlphaFoldDB" id="A0A086ZJU1"/>
<evidence type="ECO:0000256" key="2">
    <source>
        <dbReference type="ARBA" id="ARBA00011888"/>
    </source>
</evidence>
<name>A0A086ZJU1_9BIFI</name>
<dbReference type="InterPro" id="IPR018016">
    <property type="entry name" value="Nucleoside_phosphorylase_CS"/>
</dbReference>
<dbReference type="SUPFAM" id="SSF53167">
    <property type="entry name" value="Purine and uridine phosphorylases"/>
    <property type="match status" value="1"/>
</dbReference>
<evidence type="ECO:0000259" key="7">
    <source>
        <dbReference type="Pfam" id="PF01048"/>
    </source>
</evidence>
<dbReference type="Proteomes" id="UP000029096">
    <property type="component" value="Unassembled WGS sequence"/>
</dbReference>
<dbReference type="InterPro" id="IPR004402">
    <property type="entry name" value="DeoD-type"/>
</dbReference>
<dbReference type="CDD" id="cd09006">
    <property type="entry name" value="PNP_EcPNPI-like"/>
    <property type="match status" value="1"/>
</dbReference>
<evidence type="ECO:0000313" key="9">
    <source>
        <dbReference type="Proteomes" id="UP000029096"/>
    </source>
</evidence>
<keyword evidence="4 8" id="KW-0328">Glycosyltransferase</keyword>
<evidence type="ECO:0000256" key="1">
    <source>
        <dbReference type="ARBA" id="ARBA00010456"/>
    </source>
</evidence>
<evidence type="ECO:0000256" key="6">
    <source>
        <dbReference type="ARBA" id="ARBA00048447"/>
    </source>
</evidence>
<protein>
    <recommendedName>
        <fullName evidence="3">Uridine phosphorylase</fullName>
        <ecNumber evidence="2">2.4.2.3</ecNumber>
    </recommendedName>
</protein>
<evidence type="ECO:0000256" key="4">
    <source>
        <dbReference type="ARBA" id="ARBA00022676"/>
    </source>
</evidence>
<comment type="similarity">
    <text evidence="1">Belongs to the PNP/UDP phosphorylase family.</text>
</comment>
<evidence type="ECO:0000256" key="3">
    <source>
        <dbReference type="ARBA" id="ARBA00021980"/>
    </source>
</evidence>
<dbReference type="EMBL" id="JGYP01000001">
    <property type="protein sequence ID" value="KFI46791.1"/>
    <property type="molecule type" value="Genomic_DNA"/>
</dbReference>
<dbReference type="EC" id="2.4.2.3" evidence="2"/>
<dbReference type="GO" id="GO:0005829">
    <property type="term" value="C:cytosol"/>
    <property type="evidence" value="ECO:0007669"/>
    <property type="project" value="TreeGrafter"/>
</dbReference>
<dbReference type="NCBIfam" id="TIGR00107">
    <property type="entry name" value="deoD"/>
    <property type="match status" value="1"/>
</dbReference>
<dbReference type="OrthoDB" id="9782889at2"/>
<dbReference type="InterPro" id="IPR000845">
    <property type="entry name" value="Nucleoside_phosphorylase_d"/>
</dbReference>
<dbReference type="eggNOG" id="COG0813">
    <property type="taxonomic scope" value="Bacteria"/>
</dbReference>
<comment type="caution">
    <text evidence="8">The sequence shown here is derived from an EMBL/GenBank/DDBJ whole genome shotgun (WGS) entry which is preliminary data.</text>
</comment>
<organism evidence="8 9">
    <name type="scientific">Bifidobacterium bohemicum DSM 22767</name>
    <dbReference type="NCBI Taxonomy" id="1437606"/>
    <lineage>
        <taxon>Bacteria</taxon>
        <taxon>Bacillati</taxon>
        <taxon>Actinomycetota</taxon>
        <taxon>Actinomycetes</taxon>
        <taxon>Bifidobacteriales</taxon>
        <taxon>Bifidobacteriaceae</taxon>
        <taxon>Bifidobacterium</taxon>
    </lineage>
</organism>
<reference evidence="8 9" key="1">
    <citation type="submission" date="2014-03" db="EMBL/GenBank/DDBJ databases">
        <title>Genomics of Bifidobacteria.</title>
        <authorList>
            <person name="Ventura M."/>
            <person name="Milani C."/>
            <person name="Lugli G.A."/>
        </authorList>
    </citation>
    <scope>NUCLEOTIDE SEQUENCE [LARGE SCALE GENOMIC DNA]</scope>
    <source>
        <strain evidence="8 9">DSM 22767</strain>
    </source>
</reference>
<dbReference type="NCBIfam" id="NF004489">
    <property type="entry name" value="PRK05819.1"/>
    <property type="match status" value="1"/>
</dbReference>
<evidence type="ECO:0000256" key="5">
    <source>
        <dbReference type="ARBA" id="ARBA00022679"/>
    </source>
</evidence>
<keyword evidence="5 8" id="KW-0808">Transferase</keyword>
<accession>A0A086ZJU1</accession>
<dbReference type="Pfam" id="PF01048">
    <property type="entry name" value="PNP_UDP_1"/>
    <property type="match status" value="1"/>
</dbReference>
<dbReference type="PANTHER" id="PTHR43691:SF11">
    <property type="entry name" value="FI09636P-RELATED"/>
    <property type="match status" value="1"/>
</dbReference>
<proteinExistence type="inferred from homology"/>
<dbReference type="Gene3D" id="3.40.50.1580">
    <property type="entry name" value="Nucleoside phosphorylase domain"/>
    <property type="match status" value="1"/>
</dbReference>
<dbReference type="HAMAP" id="MF_01627">
    <property type="entry name" value="Pur_nucleosid_phosp"/>
    <property type="match status" value="1"/>
</dbReference>
<dbReference type="GO" id="GO:0004850">
    <property type="term" value="F:uridine phosphorylase activity"/>
    <property type="evidence" value="ECO:0007669"/>
    <property type="project" value="UniProtKB-EC"/>
</dbReference>
<dbReference type="RefSeq" id="WP_033520319.1">
    <property type="nucleotide sequence ID" value="NZ_JDUS01000001.1"/>
</dbReference>
<keyword evidence="9" id="KW-1185">Reference proteome</keyword>
<evidence type="ECO:0000313" key="8">
    <source>
        <dbReference type="EMBL" id="KFI46791.1"/>
    </source>
</evidence>
<dbReference type="STRING" id="1437606.BBOH_0263"/>
<dbReference type="InterPro" id="IPR035994">
    <property type="entry name" value="Nucleoside_phosphorylase_sf"/>
</dbReference>
<dbReference type="GO" id="GO:0004731">
    <property type="term" value="F:purine-nucleoside phosphorylase activity"/>
    <property type="evidence" value="ECO:0007669"/>
    <property type="project" value="InterPro"/>
</dbReference>